<dbReference type="GO" id="GO:0005737">
    <property type="term" value="C:cytoplasm"/>
    <property type="evidence" value="ECO:0007669"/>
    <property type="project" value="UniProtKB-SubCell"/>
</dbReference>
<dbReference type="Gene3D" id="3.60.21.10">
    <property type="match status" value="1"/>
</dbReference>
<keyword evidence="14" id="KW-1185">Reference proteome</keyword>
<dbReference type="Proteomes" id="UP000291343">
    <property type="component" value="Unassembled WGS sequence"/>
</dbReference>
<comment type="subcellular location">
    <subcellularLocation>
        <location evidence="2">Cytoplasm</location>
    </subcellularLocation>
</comment>
<dbReference type="EMBL" id="QKKF02027168">
    <property type="protein sequence ID" value="RZF36029.1"/>
    <property type="molecule type" value="Genomic_DNA"/>
</dbReference>
<reference evidence="13 14" key="1">
    <citation type="journal article" date="2017" name="Gigascience">
        <title>Genome sequence of the small brown planthopper, Laodelphax striatellus.</title>
        <authorList>
            <person name="Zhu J."/>
            <person name="Jiang F."/>
            <person name="Wang X."/>
            <person name="Yang P."/>
            <person name="Bao Y."/>
            <person name="Zhao W."/>
            <person name="Wang W."/>
            <person name="Lu H."/>
            <person name="Wang Q."/>
            <person name="Cui N."/>
            <person name="Li J."/>
            <person name="Chen X."/>
            <person name="Luo L."/>
            <person name="Yu J."/>
            <person name="Kang L."/>
            <person name="Cui F."/>
        </authorList>
    </citation>
    <scope>NUCLEOTIDE SEQUENCE [LARGE SCALE GENOMIC DNA]</scope>
    <source>
        <strain evidence="13">Lst14</strain>
    </source>
</reference>
<evidence type="ECO:0000256" key="10">
    <source>
        <dbReference type="ARBA" id="ARBA00047761"/>
    </source>
</evidence>
<dbReference type="InterPro" id="IPR041867">
    <property type="entry name" value="MPP_CSTP1"/>
</dbReference>
<dbReference type="PANTHER" id="PTHR43143:SF1">
    <property type="entry name" value="SERINE_THREONINE-PROTEIN PHOSPHATASE CPPED1"/>
    <property type="match status" value="1"/>
</dbReference>
<dbReference type="STRING" id="195883.A0A482WQY5"/>
<evidence type="ECO:0000256" key="2">
    <source>
        <dbReference type="ARBA" id="ARBA00004496"/>
    </source>
</evidence>
<dbReference type="InterPro" id="IPR029052">
    <property type="entry name" value="Metallo-depent_PP-like"/>
</dbReference>
<proteinExistence type="inferred from homology"/>
<comment type="catalytic activity">
    <reaction evidence="11">
        <text>O-phospho-L-threonyl-[protein] + H2O = L-threonyl-[protein] + phosphate</text>
        <dbReference type="Rhea" id="RHEA:47004"/>
        <dbReference type="Rhea" id="RHEA-COMP:11060"/>
        <dbReference type="Rhea" id="RHEA-COMP:11605"/>
        <dbReference type="ChEBI" id="CHEBI:15377"/>
        <dbReference type="ChEBI" id="CHEBI:30013"/>
        <dbReference type="ChEBI" id="CHEBI:43474"/>
        <dbReference type="ChEBI" id="CHEBI:61977"/>
        <dbReference type="EC" id="3.1.3.16"/>
    </reaction>
</comment>
<dbReference type="SMR" id="A0A482WQY5"/>
<accession>A0A482WQY5</accession>
<protein>
    <recommendedName>
        <fullName evidence="5">Serine/threonine-protein phosphatase CPPED1</fullName>
        <ecNumber evidence="4">3.1.3.16</ecNumber>
    </recommendedName>
    <alternativeName>
        <fullName evidence="9">Calcineurin-like phosphoesterase domain-containing protein 1</fullName>
    </alternativeName>
</protein>
<organism evidence="13 14">
    <name type="scientific">Laodelphax striatellus</name>
    <name type="common">Small brown planthopper</name>
    <name type="synonym">Delphax striatella</name>
    <dbReference type="NCBI Taxonomy" id="195883"/>
    <lineage>
        <taxon>Eukaryota</taxon>
        <taxon>Metazoa</taxon>
        <taxon>Ecdysozoa</taxon>
        <taxon>Arthropoda</taxon>
        <taxon>Hexapoda</taxon>
        <taxon>Insecta</taxon>
        <taxon>Pterygota</taxon>
        <taxon>Neoptera</taxon>
        <taxon>Paraneoptera</taxon>
        <taxon>Hemiptera</taxon>
        <taxon>Auchenorrhyncha</taxon>
        <taxon>Fulgoroidea</taxon>
        <taxon>Delphacidae</taxon>
        <taxon>Criomorphinae</taxon>
        <taxon>Laodelphax</taxon>
    </lineage>
</organism>
<evidence type="ECO:0000256" key="3">
    <source>
        <dbReference type="ARBA" id="ARBA00010567"/>
    </source>
</evidence>
<evidence type="ECO:0000256" key="8">
    <source>
        <dbReference type="ARBA" id="ARBA00022801"/>
    </source>
</evidence>
<keyword evidence="6" id="KW-0963">Cytoplasm</keyword>
<keyword evidence="8" id="KW-0378">Hydrolase</keyword>
<comment type="cofactor">
    <cofactor evidence="1">
        <name>a divalent metal cation</name>
        <dbReference type="ChEBI" id="CHEBI:60240"/>
    </cofactor>
</comment>
<dbReference type="InterPro" id="IPR051918">
    <property type="entry name" value="STPP_CPPED1"/>
</dbReference>
<evidence type="ECO:0000256" key="6">
    <source>
        <dbReference type="ARBA" id="ARBA00022490"/>
    </source>
</evidence>
<comment type="similarity">
    <text evidence="3">Belongs to the metallophosphoesterase superfamily. CPPED1 family.</text>
</comment>
<feature type="domain" description="Calcineurin-like phosphoesterase" evidence="12">
    <location>
        <begin position="69"/>
        <end position="247"/>
    </location>
</feature>
<dbReference type="GO" id="GO:0046872">
    <property type="term" value="F:metal ion binding"/>
    <property type="evidence" value="ECO:0007669"/>
    <property type="project" value="UniProtKB-KW"/>
</dbReference>
<evidence type="ECO:0000313" key="13">
    <source>
        <dbReference type="EMBL" id="RZF36029.1"/>
    </source>
</evidence>
<dbReference type="InParanoid" id="A0A482WQY5"/>
<evidence type="ECO:0000313" key="14">
    <source>
        <dbReference type="Proteomes" id="UP000291343"/>
    </source>
</evidence>
<evidence type="ECO:0000256" key="9">
    <source>
        <dbReference type="ARBA" id="ARBA00032900"/>
    </source>
</evidence>
<gene>
    <name evidence="13" type="ORF">LSTR_LSTR005845</name>
</gene>
<dbReference type="AlphaFoldDB" id="A0A482WQY5"/>
<dbReference type="PANTHER" id="PTHR43143">
    <property type="entry name" value="METALLOPHOSPHOESTERASE, CALCINEURIN SUPERFAMILY"/>
    <property type="match status" value="1"/>
</dbReference>
<comment type="caution">
    <text evidence="13">The sequence shown here is derived from an EMBL/GenBank/DDBJ whole genome shotgun (WGS) entry which is preliminary data.</text>
</comment>
<comment type="catalytic activity">
    <reaction evidence="10">
        <text>O-phospho-L-seryl-[protein] + H2O = L-seryl-[protein] + phosphate</text>
        <dbReference type="Rhea" id="RHEA:20629"/>
        <dbReference type="Rhea" id="RHEA-COMP:9863"/>
        <dbReference type="Rhea" id="RHEA-COMP:11604"/>
        <dbReference type="ChEBI" id="CHEBI:15377"/>
        <dbReference type="ChEBI" id="CHEBI:29999"/>
        <dbReference type="ChEBI" id="CHEBI:43474"/>
        <dbReference type="ChEBI" id="CHEBI:83421"/>
        <dbReference type="EC" id="3.1.3.16"/>
    </reaction>
</comment>
<dbReference type="CDD" id="cd07395">
    <property type="entry name" value="MPP_CSTP1"/>
    <property type="match status" value="1"/>
</dbReference>
<sequence>MSSDEIKWKINTKNHRLVHFDEDSEKIWKGPFHFIQGADSQFGLIDRYILKLPNPGWEKEIALCEEAVRKVNEIRPKPKFFVVCGDLCDALPVVSPELRKLQEESFTRIFSKVDKEIPLVCVCGNHDCGDQPTVQSVNEDRNSFGDDYFSFWAGGVLFMVINSQYYSDGSLIPQLVEEQEKWIDEQLSLSKDTKHGAILFQHIPWFLDDAEAKDLGYFAIPYDTRKRMLNKLISGGVKYIFCGHYHRNSGGMYNGLEVIVTSAIGGQLGNDKSGFRIVKVNETQVSHTYYALEDVPKNLQ</sequence>
<evidence type="ECO:0000256" key="7">
    <source>
        <dbReference type="ARBA" id="ARBA00022723"/>
    </source>
</evidence>
<name>A0A482WQY5_LAOST</name>
<dbReference type="SUPFAM" id="SSF56300">
    <property type="entry name" value="Metallo-dependent phosphatases"/>
    <property type="match status" value="1"/>
</dbReference>
<dbReference type="GO" id="GO:0004722">
    <property type="term" value="F:protein serine/threonine phosphatase activity"/>
    <property type="evidence" value="ECO:0007669"/>
    <property type="project" value="UniProtKB-EC"/>
</dbReference>
<evidence type="ECO:0000259" key="12">
    <source>
        <dbReference type="Pfam" id="PF00149"/>
    </source>
</evidence>
<keyword evidence="7" id="KW-0479">Metal-binding</keyword>
<dbReference type="EC" id="3.1.3.16" evidence="4"/>
<dbReference type="Pfam" id="PF00149">
    <property type="entry name" value="Metallophos"/>
    <property type="match status" value="1"/>
</dbReference>
<evidence type="ECO:0000256" key="11">
    <source>
        <dbReference type="ARBA" id="ARBA00048336"/>
    </source>
</evidence>
<evidence type="ECO:0000256" key="5">
    <source>
        <dbReference type="ARBA" id="ARBA00013356"/>
    </source>
</evidence>
<evidence type="ECO:0000256" key="1">
    <source>
        <dbReference type="ARBA" id="ARBA00001968"/>
    </source>
</evidence>
<dbReference type="OrthoDB" id="45007at2759"/>
<dbReference type="InterPro" id="IPR004843">
    <property type="entry name" value="Calcineurin-like_PHP"/>
</dbReference>
<evidence type="ECO:0000256" key="4">
    <source>
        <dbReference type="ARBA" id="ARBA00013081"/>
    </source>
</evidence>